<accession>A0A7K4BZH8</accession>
<dbReference type="EMBL" id="JAAZKV010000018">
    <property type="protein sequence ID" value="NMA44627.1"/>
    <property type="molecule type" value="Genomic_DNA"/>
</dbReference>
<organism evidence="1 2">
    <name type="scientific">Candidatus Iainarchaeum sp</name>
    <dbReference type="NCBI Taxonomy" id="3101447"/>
    <lineage>
        <taxon>Archaea</taxon>
        <taxon>Candidatus Iainarchaeota</taxon>
        <taxon>Candidatus Iainarchaeia</taxon>
        <taxon>Candidatus Iainarchaeales</taxon>
        <taxon>Candidatus Iainarchaeaceae</taxon>
        <taxon>Candidatus Iainarchaeum</taxon>
    </lineage>
</organism>
<protein>
    <recommendedName>
        <fullName evidence="3">Lipoprotein</fullName>
    </recommendedName>
</protein>
<proteinExistence type="predicted"/>
<evidence type="ECO:0000313" key="2">
    <source>
        <dbReference type="Proteomes" id="UP000526302"/>
    </source>
</evidence>
<dbReference type="Proteomes" id="UP000526302">
    <property type="component" value="Unassembled WGS sequence"/>
</dbReference>
<dbReference type="PROSITE" id="PS51257">
    <property type="entry name" value="PROKAR_LIPOPROTEIN"/>
    <property type="match status" value="1"/>
</dbReference>
<dbReference type="AlphaFoldDB" id="A0A7K4BZH8"/>
<sequence length="163" mass="18562">MKKFTIFSLILLIFTLFGCINLTNDVQKINQLQEKYGMTTAFVPNEKILLDYTNELIELNLPSTLADAELYSAQSFYQVLSLTRQLNSIDMLKENCKSIAVINAYQTTIVCENISQKALEKLNALNSNELQQLRSGQKETVQDYLNTCTTTKIEMRNICSTLN</sequence>
<name>A0A7K4BZH8_9ARCH</name>
<gene>
    <name evidence="1" type="ORF">GX950_02340</name>
</gene>
<reference evidence="1 2" key="1">
    <citation type="journal article" date="2020" name="Biotechnol. Biofuels">
        <title>New insights from the biogas microbiome by comprehensive genome-resolved metagenomics of nearly 1600 species originating from multiple anaerobic digesters.</title>
        <authorList>
            <person name="Campanaro S."/>
            <person name="Treu L."/>
            <person name="Rodriguez-R L.M."/>
            <person name="Kovalovszki A."/>
            <person name="Ziels R.M."/>
            <person name="Maus I."/>
            <person name="Zhu X."/>
            <person name="Kougias P.G."/>
            <person name="Basile A."/>
            <person name="Luo G."/>
            <person name="Schluter A."/>
            <person name="Konstantinidis K.T."/>
            <person name="Angelidaki I."/>
        </authorList>
    </citation>
    <scope>NUCLEOTIDE SEQUENCE [LARGE SCALE GENOMIC DNA]</scope>
    <source>
        <strain evidence="1">AS22ysBPME_79</strain>
    </source>
</reference>
<comment type="caution">
    <text evidence="1">The sequence shown here is derived from an EMBL/GenBank/DDBJ whole genome shotgun (WGS) entry which is preliminary data.</text>
</comment>
<evidence type="ECO:0000313" key="1">
    <source>
        <dbReference type="EMBL" id="NMA44627.1"/>
    </source>
</evidence>
<evidence type="ECO:0008006" key="3">
    <source>
        <dbReference type="Google" id="ProtNLM"/>
    </source>
</evidence>